<keyword evidence="4 7" id="KW-1133">Transmembrane helix</keyword>
<protein>
    <recommendedName>
        <fullName evidence="8">Amino acid transporter transmembrane domain-containing protein</fullName>
    </recommendedName>
</protein>
<dbReference type="Pfam" id="PF01490">
    <property type="entry name" value="Aa_trans"/>
    <property type="match status" value="1"/>
</dbReference>
<feature type="domain" description="Amino acid transporter transmembrane" evidence="8">
    <location>
        <begin position="71"/>
        <end position="454"/>
    </location>
</feature>
<evidence type="ECO:0000313" key="9">
    <source>
        <dbReference type="EMBL" id="KAF2833735.1"/>
    </source>
</evidence>
<feature type="transmembrane region" description="Helical" evidence="7">
    <location>
        <begin position="434"/>
        <end position="455"/>
    </location>
</feature>
<dbReference type="FunFam" id="1.20.1740.10:FF:000039">
    <property type="entry name" value="Neutral amino acid transporter (Eurofung)"/>
    <property type="match status" value="1"/>
</dbReference>
<feature type="region of interest" description="Disordered" evidence="6">
    <location>
        <begin position="1"/>
        <end position="35"/>
    </location>
</feature>
<dbReference type="PANTHER" id="PTHR22950">
    <property type="entry name" value="AMINO ACID TRANSPORTER"/>
    <property type="match status" value="1"/>
</dbReference>
<evidence type="ECO:0000259" key="8">
    <source>
        <dbReference type="Pfam" id="PF01490"/>
    </source>
</evidence>
<comment type="subcellular location">
    <subcellularLocation>
        <location evidence="1">Membrane</location>
        <topology evidence="1">Multi-pass membrane protein</topology>
    </subcellularLocation>
</comment>
<dbReference type="AlphaFoldDB" id="A0A6A7AMN3"/>
<dbReference type="GO" id="GO:0015179">
    <property type="term" value="F:L-amino acid transmembrane transporter activity"/>
    <property type="evidence" value="ECO:0007669"/>
    <property type="project" value="TreeGrafter"/>
</dbReference>
<keyword evidence="3 7" id="KW-0812">Transmembrane</keyword>
<feature type="transmembrane region" description="Helical" evidence="7">
    <location>
        <begin position="96"/>
        <end position="118"/>
    </location>
</feature>
<feature type="transmembrane region" description="Helical" evidence="7">
    <location>
        <begin position="252"/>
        <end position="274"/>
    </location>
</feature>
<name>A0A6A7AMN3_9PLEO</name>
<feature type="transmembrane region" description="Helical" evidence="7">
    <location>
        <begin position="180"/>
        <end position="201"/>
    </location>
</feature>
<feature type="transmembrane region" description="Helical" evidence="7">
    <location>
        <begin position="372"/>
        <end position="388"/>
    </location>
</feature>
<evidence type="ECO:0000256" key="6">
    <source>
        <dbReference type="SAM" id="MobiDB-lite"/>
    </source>
</evidence>
<feature type="transmembrane region" description="Helical" evidence="7">
    <location>
        <begin position="394"/>
        <end position="413"/>
    </location>
</feature>
<proteinExistence type="inferred from homology"/>
<feature type="transmembrane region" description="Helical" evidence="7">
    <location>
        <begin position="208"/>
        <end position="232"/>
    </location>
</feature>
<sequence length="485" mass="52835">MATVVSRERSTSPSSATSEEAPPIVEKTLKAEDRGLVNQDTNTTDPEGQVAPAIENDVFGNEDNAEIHYKTCKWWHTSVLMLAENVSLGVLALPQALAILGLVPGLLCIFFLGLIATYTGWMIGEFKLAHPSVQSFADCGMLIAGPFGREVMAVGQVLILVFIMGAHILSFSIAMNAITGHAMCTVVWCIIGLCLCFMLGLPRTFKNVSYLSIFSCVSIIVSVLVAMIAIGIQKPNMGDILAVRPNVPLVKGLGPVLNIILAYTGHVAFFSFQAELKDPRDFKKALFLEQSIAVTFYMLISVVIYYYAGPLVASPALGSASPLVTKIAFGIALPTIIVAGVVNGSVACKYIYIRMWAGTNVVHQTNFKSLGSWYAICAVAWTMSWILAEAIPHFNIFLGLIGALFGSWFSYALPPCLWLYQHRGEWFPTRRRTAMTILNCFICLLGVTIFSLGMWSSGWELERGSAGKVFSCGNNWAPKSWVAEE</sequence>
<evidence type="ECO:0000313" key="10">
    <source>
        <dbReference type="Proteomes" id="UP000799424"/>
    </source>
</evidence>
<evidence type="ECO:0000256" key="2">
    <source>
        <dbReference type="ARBA" id="ARBA00008066"/>
    </source>
</evidence>
<feature type="transmembrane region" description="Helical" evidence="7">
    <location>
        <begin position="151"/>
        <end position="174"/>
    </location>
</feature>
<evidence type="ECO:0000256" key="1">
    <source>
        <dbReference type="ARBA" id="ARBA00004141"/>
    </source>
</evidence>
<evidence type="ECO:0000256" key="4">
    <source>
        <dbReference type="ARBA" id="ARBA00022989"/>
    </source>
</evidence>
<dbReference type="Proteomes" id="UP000799424">
    <property type="component" value="Unassembled WGS sequence"/>
</dbReference>
<evidence type="ECO:0000256" key="3">
    <source>
        <dbReference type="ARBA" id="ARBA00022692"/>
    </source>
</evidence>
<feature type="transmembrane region" description="Helical" evidence="7">
    <location>
        <begin position="286"/>
        <end position="307"/>
    </location>
</feature>
<dbReference type="Gene3D" id="1.20.1740.10">
    <property type="entry name" value="Amino acid/polyamine transporter I"/>
    <property type="match status" value="1"/>
</dbReference>
<dbReference type="PANTHER" id="PTHR22950:SF668">
    <property type="entry name" value="AMINO ACID TRANSPORTER (EUROFUNG)"/>
    <property type="match status" value="1"/>
</dbReference>
<reference evidence="9" key="1">
    <citation type="journal article" date="2020" name="Stud. Mycol.">
        <title>101 Dothideomycetes genomes: a test case for predicting lifestyles and emergence of pathogens.</title>
        <authorList>
            <person name="Haridas S."/>
            <person name="Albert R."/>
            <person name="Binder M."/>
            <person name="Bloem J."/>
            <person name="Labutti K."/>
            <person name="Salamov A."/>
            <person name="Andreopoulos B."/>
            <person name="Baker S."/>
            <person name="Barry K."/>
            <person name="Bills G."/>
            <person name="Bluhm B."/>
            <person name="Cannon C."/>
            <person name="Castanera R."/>
            <person name="Culley D."/>
            <person name="Daum C."/>
            <person name="Ezra D."/>
            <person name="Gonzalez J."/>
            <person name="Henrissat B."/>
            <person name="Kuo A."/>
            <person name="Liang C."/>
            <person name="Lipzen A."/>
            <person name="Lutzoni F."/>
            <person name="Magnuson J."/>
            <person name="Mondo S."/>
            <person name="Nolan M."/>
            <person name="Ohm R."/>
            <person name="Pangilinan J."/>
            <person name="Park H.-J."/>
            <person name="Ramirez L."/>
            <person name="Alfaro M."/>
            <person name="Sun H."/>
            <person name="Tritt A."/>
            <person name="Yoshinaga Y."/>
            <person name="Zwiers L.-H."/>
            <person name="Turgeon B."/>
            <person name="Goodwin S."/>
            <person name="Spatafora J."/>
            <person name="Crous P."/>
            <person name="Grigoriev I."/>
        </authorList>
    </citation>
    <scope>NUCLEOTIDE SEQUENCE</scope>
    <source>
        <strain evidence="9">CBS 113818</strain>
    </source>
</reference>
<dbReference type="EMBL" id="MU006216">
    <property type="protein sequence ID" value="KAF2833735.1"/>
    <property type="molecule type" value="Genomic_DNA"/>
</dbReference>
<organism evidence="9 10">
    <name type="scientific">Ophiobolus disseminans</name>
    <dbReference type="NCBI Taxonomy" id="1469910"/>
    <lineage>
        <taxon>Eukaryota</taxon>
        <taxon>Fungi</taxon>
        <taxon>Dikarya</taxon>
        <taxon>Ascomycota</taxon>
        <taxon>Pezizomycotina</taxon>
        <taxon>Dothideomycetes</taxon>
        <taxon>Pleosporomycetidae</taxon>
        <taxon>Pleosporales</taxon>
        <taxon>Pleosporineae</taxon>
        <taxon>Phaeosphaeriaceae</taxon>
        <taxon>Ophiobolus</taxon>
    </lineage>
</organism>
<dbReference type="GO" id="GO:0016020">
    <property type="term" value="C:membrane"/>
    <property type="evidence" value="ECO:0007669"/>
    <property type="project" value="UniProtKB-SubCell"/>
</dbReference>
<dbReference type="OrthoDB" id="294730at2759"/>
<feature type="compositionally biased region" description="Low complexity" evidence="6">
    <location>
        <begin position="11"/>
        <end position="23"/>
    </location>
</feature>
<gene>
    <name evidence="9" type="ORF">CC86DRAFT_339258</name>
</gene>
<evidence type="ECO:0000256" key="5">
    <source>
        <dbReference type="ARBA" id="ARBA00023136"/>
    </source>
</evidence>
<comment type="similarity">
    <text evidence="2">Belongs to the amino acid/polyamine transporter 2 family.</text>
</comment>
<keyword evidence="10" id="KW-1185">Reference proteome</keyword>
<keyword evidence="5 7" id="KW-0472">Membrane</keyword>
<accession>A0A6A7AMN3</accession>
<evidence type="ECO:0000256" key="7">
    <source>
        <dbReference type="SAM" id="Phobius"/>
    </source>
</evidence>
<dbReference type="InterPro" id="IPR013057">
    <property type="entry name" value="AA_transpt_TM"/>
</dbReference>
<feature type="compositionally biased region" description="Basic and acidic residues" evidence="6">
    <location>
        <begin position="1"/>
        <end position="10"/>
    </location>
</feature>
<feature type="transmembrane region" description="Helical" evidence="7">
    <location>
        <begin position="327"/>
        <end position="352"/>
    </location>
</feature>